<dbReference type="InterPro" id="IPR032675">
    <property type="entry name" value="LRR_dom_sf"/>
</dbReference>
<keyword evidence="4" id="KW-0433">Leucine-rich repeat</keyword>
<keyword evidence="5 12" id="KW-0812">Transmembrane</keyword>
<keyword evidence="7" id="KW-0677">Repeat</keyword>
<keyword evidence="8 12" id="KW-1133">Transmembrane helix</keyword>
<dbReference type="PANTHER" id="PTHR48063">
    <property type="entry name" value="LRR RECEPTOR-LIKE KINASE"/>
    <property type="match status" value="1"/>
</dbReference>
<name>A0A199UCB3_MANES</name>
<sequence length="1163" mass="128442">MGTSTANVVEILALLILLQSVSSFCNGDNFNGSCIKTEGEALVKFKSSLVNNSNSLPSWVGDDCCRWHGVTCDDITGHVVKLVLSRASIMGNISLHLGNLSNLQYLDLSWNYDLSANPSLAIHSLHFPSSLKYLYLPYVVLDKCDNWLQSINMLPSLLELELWNCELSIIGDVSHVNFTSLEVLNLGLNNFHSTIPSWLYNITKLRHLVLQSSAFRGSLSTDISNLNSLASLYAGSNSLESNIPNTLNRLCNLIELDLGYNKFSGEISGTFGNSSTCIKNSLENLILLNNSFSGSIPDNLGQFKRLKVLSLSKNSFWGSIPVSIGQLYNLETLGLSKNSLHGKVSELHLLNLRSLIKLNTGGNSLVFDIDPEWIPPFQLDWIGLSSCEVGPSFPEWLKTQKSIKVLGMSNASISDNIPDWFENISSNIVGLDLSYNQLFGTLPTFRKLNTTYANEYRIISLKSNQFDGFLTCSHFDATILDISNNLLHGQIPQNLSEMMPSMQLLSLSNNYLNGTVPANLCRSGSLQILDLSNNHLSGRIPSCWGNLPSLTVIDFSSNMLSGDVPMSLGSQESLVSLHLQNNTLQGKIPMSLRNLESLETLDLSMNAFDGFIPSWIGESLSSLKILSIHSNKFEGEIPLQLCYLASLRILNLANNKMTGTIPNCFGNFTAIAMHEQKGHWDYYTKDEPFALLTASYGENLLVYIKGIELEYSRTLRFLYSIDLSGNNFVGEIPQELMNLSGLQNLNLSTNKLDGHIPWNIGKLSSLESLDLSDNELSGSIPFSISDLNFLSHLNLSFNHLSGRIPKGNQLQTLDDKSIYIGNDGLCGPPLNNCSNDADELPKGHEKGGTTRKDDSEMVWFYSGMGMGFAAGFVGLCSILYFNDSWRCAWFVLVDRVCNKLWVTIAIKLCHLASLRILNLANNMMTGTVPTCFGNFTAISTHENNGIWDYHSYALDGSFEGDVYGNNFVGEIPQELMNLSGLQNLNLSTNKLDGHIPWNIGKLSSLESLDLSDNELSGSIPFSISDLNFLSHLNLSFNHLSGRIPKGNQLQTLDDKSIYIGNDGLCGPPLNNCSDDADVLPKGHEKGGTTRKDDSEMVWFYGGMGMGFAAGFVGVCSILYFNDSWRCAWFGLVDRVYNKLWVTIAIKANQVKRKFLRNKLEGNA</sequence>
<feature type="transmembrane region" description="Helical" evidence="12">
    <location>
        <begin position="1097"/>
        <end position="1120"/>
    </location>
</feature>
<dbReference type="Pfam" id="PF08263">
    <property type="entry name" value="LRRNT_2"/>
    <property type="match status" value="1"/>
</dbReference>
<dbReference type="FunFam" id="3.80.10.10:FF:000095">
    <property type="entry name" value="LRR receptor-like serine/threonine-protein kinase GSO1"/>
    <property type="match status" value="1"/>
</dbReference>
<dbReference type="InterPro" id="IPR013210">
    <property type="entry name" value="LRR_N_plant-typ"/>
</dbReference>
<evidence type="ECO:0000256" key="11">
    <source>
        <dbReference type="ARBA" id="ARBA00023180"/>
    </source>
</evidence>
<reference evidence="15" key="1">
    <citation type="submission" date="2016-02" db="EMBL/GenBank/DDBJ databases">
        <title>WGS assembly of Manihot esculenta.</title>
        <authorList>
            <person name="Bredeson J.V."/>
            <person name="Prochnik S.E."/>
            <person name="Lyons J.B."/>
            <person name="Schmutz J."/>
            <person name="Grimwood J."/>
            <person name="Vrebalov J."/>
            <person name="Bart R.S."/>
            <person name="Amuge T."/>
            <person name="Ferguson M.E."/>
            <person name="Green R."/>
            <person name="Putnam N."/>
            <person name="Stites J."/>
            <person name="Rounsley S."/>
            <person name="Rokhsar D.S."/>
        </authorList>
    </citation>
    <scope>NUCLEOTIDE SEQUENCE [LARGE SCALE GENOMIC DNA]</scope>
    <source>
        <tissue evidence="15">Leaf</tissue>
    </source>
</reference>
<feature type="domain" description="Leucine-rich repeat-containing N-terminal plant-type" evidence="14">
    <location>
        <begin position="36"/>
        <end position="73"/>
    </location>
</feature>
<feature type="signal peptide" evidence="13">
    <location>
        <begin position="1"/>
        <end position="23"/>
    </location>
</feature>
<evidence type="ECO:0000256" key="4">
    <source>
        <dbReference type="ARBA" id="ARBA00022614"/>
    </source>
</evidence>
<comment type="similarity">
    <text evidence="2">Belongs to the RLP family.</text>
</comment>
<evidence type="ECO:0000256" key="9">
    <source>
        <dbReference type="ARBA" id="ARBA00023136"/>
    </source>
</evidence>
<dbReference type="FunFam" id="3.80.10.10:FF:000649">
    <property type="entry name" value="Leucine Rich Repeat family protein"/>
    <property type="match status" value="1"/>
</dbReference>
<dbReference type="SUPFAM" id="SSF52047">
    <property type="entry name" value="RNI-like"/>
    <property type="match status" value="1"/>
</dbReference>
<protein>
    <recommendedName>
        <fullName evidence="14">Leucine-rich repeat-containing N-terminal plant-type domain-containing protein</fullName>
    </recommendedName>
</protein>
<evidence type="ECO:0000256" key="13">
    <source>
        <dbReference type="SAM" id="SignalP"/>
    </source>
</evidence>
<gene>
    <name evidence="15" type="ORF">MANES_S014300</name>
</gene>
<dbReference type="PRINTS" id="PR00019">
    <property type="entry name" value="LEURICHRPT"/>
</dbReference>
<evidence type="ECO:0000256" key="2">
    <source>
        <dbReference type="ARBA" id="ARBA00009592"/>
    </source>
</evidence>
<dbReference type="GO" id="GO:0005886">
    <property type="term" value="C:plasma membrane"/>
    <property type="evidence" value="ECO:0007669"/>
    <property type="project" value="UniProtKB-SubCell"/>
</dbReference>
<evidence type="ECO:0000256" key="5">
    <source>
        <dbReference type="ARBA" id="ARBA00022692"/>
    </source>
</evidence>
<dbReference type="Gene3D" id="3.80.10.10">
    <property type="entry name" value="Ribonuclease Inhibitor"/>
    <property type="match status" value="5"/>
</dbReference>
<evidence type="ECO:0000256" key="8">
    <source>
        <dbReference type="ARBA" id="ARBA00022989"/>
    </source>
</evidence>
<organism evidence="15">
    <name type="scientific">Manihot esculenta</name>
    <name type="common">Cassava</name>
    <name type="synonym">Jatropha manihot</name>
    <dbReference type="NCBI Taxonomy" id="3983"/>
    <lineage>
        <taxon>Eukaryota</taxon>
        <taxon>Viridiplantae</taxon>
        <taxon>Streptophyta</taxon>
        <taxon>Embryophyta</taxon>
        <taxon>Tracheophyta</taxon>
        <taxon>Spermatophyta</taxon>
        <taxon>Magnoliopsida</taxon>
        <taxon>eudicotyledons</taxon>
        <taxon>Gunneridae</taxon>
        <taxon>Pentapetalae</taxon>
        <taxon>rosids</taxon>
        <taxon>fabids</taxon>
        <taxon>Malpighiales</taxon>
        <taxon>Euphorbiaceae</taxon>
        <taxon>Crotonoideae</taxon>
        <taxon>Manihoteae</taxon>
        <taxon>Manihot</taxon>
    </lineage>
</organism>
<feature type="transmembrane region" description="Helical" evidence="12">
    <location>
        <begin position="858"/>
        <end position="881"/>
    </location>
</feature>
<dbReference type="EMBL" id="KV450459">
    <property type="protein sequence ID" value="OAY22271.1"/>
    <property type="molecule type" value="Genomic_DNA"/>
</dbReference>
<accession>A0A199UCB3</accession>
<keyword evidence="3" id="KW-1003">Cell membrane</keyword>
<dbReference type="InterPro" id="IPR001611">
    <property type="entry name" value="Leu-rich_rpt"/>
</dbReference>
<dbReference type="FunFam" id="3.80.10.10:FF:000111">
    <property type="entry name" value="LRR receptor-like serine/threonine-protein kinase ERECTA"/>
    <property type="match status" value="2"/>
</dbReference>
<dbReference type="InterPro" id="IPR046956">
    <property type="entry name" value="RLP23-like"/>
</dbReference>
<dbReference type="SMART" id="SM00369">
    <property type="entry name" value="LRR_TYP"/>
    <property type="match status" value="12"/>
</dbReference>
<evidence type="ECO:0000256" key="6">
    <source>
        <dbReference type="ARBA" id="ARBA00022729"/>
    </source>
</evidence>
<keyword evidence="11" id="KW-0325">Glycoprotein</keyword>
<evidence type="ECO:0000256" key="10">
    <source>
        <dbReference type="ARBA" id="ARBA00023170"/>
    </source>
</evidence>
<evidence type="ECO:0000256" key="3">
    <source>
        <dbReference type="ARBA" id="ARBA00022475"/>
    </source>
</evidence>
<keyword evidence="9 12" id="KW-0472">Membrane</keyword>
<keyword evidence="10" id="KW-0675">Receptor</keyword>
<proteinExistence type="inferred from homology"/>
<comment type="subcellular location">
    <subcellularLocation>
        <location evidence="1">Cell membrane</location>
        <topology evidence="1">Single-pass type I membrane protein</topology>
    </subcellularLocation>
</comment>
<evidence type="ECO:0000313" key="15">
    <source>
        <dbReference type="EMBL" id="OAY22271.1"/>
    </source>
</evidence>
<keyword evidence="6 13" id="KW-0732">Signal</keyword>
<dbReference type="InterPro" id="IPR003591">
    <property type="entry name" value="Leu-rich_rpt_typical-subtyp"/>
</dbReference>
<evidence type="ECO:0000259" key="14">
    <source>
        <dbReference type="Pfam" id="PF08263"/>
    </source>
</evidence>
<dbReference type="PANTHER" id="PTHR48063:SF112">
    <property type="entry name" value="RECEPTOR LIKE PROTEIN 30-LIKE"/>
    <property type="match status" value="1"/>
</dbReference>
<feature type="chain" id="PRO_5008285149" description="Leucine-rich repeat-containing N-terminal plant-type domain-containing protein" evidence="13">
    <location>
        <begin position="24"/>
        <end position="1163"/>
    </location>
</feature>
<dbReference type="FunFam" id="3.80.10.10:FF:001347">
    <property type="entry name" value="LRR receptor-like serine/threonine-protein kinase GSO2"/>
    <property type="match status" value="1"/>
</dbReference>
<evidence type="ECO:0000256" key="7">
    <source>
        <dbReference type="ARBA" id="ARBA00022737"/>
    </source>
</evidence>
<dbReference type="STRING" id="3983.A0A199UCB3"/>
<evidence type="ECO:0000256" key="12">
    <source>
        <dbReference type="SAM" id="Phobius"/>
    </source>
</evidence>
<dbReference type="Pfam" id="PF00560">
    <property type="entry name" value="LRR_1"/>
    <property type="match status" value="12"/>
</dbReference>
<dbReference type="SUPFAM" id="SSF52058">
    <property type="entry name" value="L domain-like"/>
    <property type="match status" value="3"/>
</dbReference>
<dbReference type="AlphaFoldDB" id="A0A199UCB3"/>
<evidence type="ECO:0000256" key="1">
    <source>
        <dbReference type="ARBA" id="ARBA00004251"/>
    </source>
</evidence>